<keyword evidence="7 9" id="KW-1133">Transmembrane helix</keyword>
<protein>
    <recommendedName>
        <fullName evidence="9">Membrane fusion protein (MFP) family protein</fullName>
    </recommendedName>
</protein>
<evidence type="ECO:0000256" key="9">
    <source>
        <dbReference type="RuleBase" id="RU365093"/>
    </source>
</evidence>
<dbReference type="InterPro" id="IPR058781">
    <property type="entry name" value="HH_AprE-like"/>
</dbReference>
<dbReference type="PANTHER" id="PTHR30386:SF17">
    <property type="entry name" value="ALKALINE PROTEASE SECRETION PROTEIN APRE"/>
    <property type="match status" value="1"/>
</dbReference>
<name>A0ABT8YMN0_9HYPH</name>
<evidence type="ECO:0000313" key="14">
    <source>
        <dbReference type="Proteomes" id="UP001174932"/>
    </source>
</evidence>
<keyword evidence="10" id="KW-0175">Coiled coil</keyword>
<dbReference type="InterPro" id="IPR010129">
    <property type="entry name" value="T1SS_HlyD"/>
</dbReference>
<feature type="domain" description="AprE-like long alpha-helical hairpin" evidence="11">
    <location>
        <begin position="115"/>
        <end position="303"/>
    </location>
</feature>
<proteinExistence type="inferred from homology"/>
<keyword evidence="6 9" id="KW-0812">Transmembrane</keyword>
<evidence type="ECO:0000259" key="11">
    <source>
        <dbReference type="Pfam" id="PF25994"/>
    </source>
</evidence>
<dbReference type="PANTHER" id="PTHR30386">
    <property type="entry name" value="MEMBRANE FUSION SUBUNIT OF EMRAB-TOLC MULTIDRUG EFFLUX PUMP"/>
    <property type="match status" value="1"/>
</dbReference>
<evidence type="ECO:0000256" key="1">
    <source>
        <dbReference type="ARBA" id="ARBA00004377"/>
    </source>
</evidence>
<feature type="domain" description="AprE-like beta-barrel" evidence="12">
    <location>
        <begin position="346"/>
        <end position="434"/>
    </location>
</feature>
<keyword evidence="3 9" id="KW-0813">Transport</keyword>
<evidence type="ECO:0000256" key="8">
    <source>
        <dbReference type="ARBA" id="ARBA00023136"/>
    </source>
</evidence>
<dbReference type="NCBIfam" id="TIGR01843">
    <property type="entry name" value="type_I_hlyD"/>
    <property type="match status" value="1"/>
</dbReference>
<evidence type="ECO:0000259" key="12">
    <source>
        <dbReference type="Pfam" id="PF26002"/>
    </source>
</evidence>
<keyword evidence="5 9" id="KW-0997">Cell inner membrane</keyword>
<dbReference type="Proteomes" id="UP001174932">
    <property type="component" value="Unassembled WGS sequence"/>
</dbReference>
<organism evidence="13 14">
    <name type="scientific">Rhizobium alvei</name>
    <dbReference type="NCBI Taxonomy" id="1132659"/>
    <lineage>
        <taxon>Bacteria</taxon>
        <taxon>Pseudomonadati</taxon>
        <taxon>Pseudomonadota</taxon>
        <taxon>Alphaproteobacteria</taxon>
        <taxon>Hyphomicrobiales</taxon>
        <taxon>Rhizobiaceae</taxon>
        <taxon>Rhizobium/Agrobacterium group</taxon>
        <taxon>Rhizobium</taxon>
    </lineage>
</organism>
<dbReference type="EMBL" id="JAUOZU010000008">
    <property type="protein sequence ID" value="MDO6964984.1"/>
    <property type="molecule type" value="Genomic_DNA"/>
</dbReference>
<comment type="caution">
    <text evidence="13">The sequence shown here is derived from an EMBL/GenBank/DDBJ whole genome shotgun (WGS) entry which is preliminary data.</text>
</comment>
<reference evidence="13" key="2">
    <citation type="submission" date="2023-07" db="EMBL/GenBank/DDBJ databases">
        <authorList>
            <person name="Shen H."/>
        </authorList>
    </citation>
    <scope>NUCLEOTIDE SEQUENCE</scope>
    <source>
        <strain evidence="13">TNR-22</strain>
    </source>
</reference>
<keyword evidence="14" id="KW-1185">Reference proteome</keyword>
<evidence type="ECO:0000256" key="5">
    <source>
        <dbReference type="ARBA" id="ARBA00022519"/>
    </source>
</evidence>
<dbReference type="Gene3D" id="2.40.30.170">
    <property type="match status" value="1"/>
</dbReference>
<dbReference type="RefSeq" id="WP_304376901.1">
    <property type="nucleotide sequence ID" value="NZ_JAUOZU010000008.1"/>
</dbReference>
<evidence type="ECO:0000256" key="10">
    <source>
        <dbReference type="SAM" id="Coils"/>
    </source>
</evidence>
<reference evidence="13" key="1">
    <citation type="journal article" date="2015" name="Int. J. Syst. Evol. Microbiol.">
        <title>Rhizobium alvei sp. nov., isolated from a freshwater river.</title>
        <authorList>
            <person name="Sheu S.Y."/>
            <person name="Huang H.W."/>
            <person name="Young C.C."/>
            <person name="Chen W.M."/>
        </authorList>
    </citation>
    <scope>NUCLEOTIDE SEQUENCE</scope>
    <source>
        <strain evidence="13">TNR-22</strain>
    </source>
</reference>
<evidence type="ECO:0000256" key="6">
    <source>
        <dbReference type="ARBA" id="ARBA00022692"/>
    </source>
</evidence>
<dbReference type="PRINTS" id="PR01490">
    <property type="entry name" value="RTXTOXIND"/>
</dbReference>
<feature type="coiled-coil region" evidence="10">
    <location>
        <begin position="277"/>
        <end position="304"/>
    </location>
</feature>
<evidence type="ECO:0000256" key="3">
    <source>
        <dbReference type="ARBA" id="ARBA00022448"/>
    </source>
</evidence>
<evidence type="ECO:0000313" key="13">
    <source>
        <dbReference type="EMBL" id="MDO6964984.1"/>
    </source>
</evidence>
<dbReference type="InterPro" id="IPR058982">
    <property type="entry name" value="Beta-barrel_AprE"/>
</dbReference>
<evidence type="ECO:0000256" key="7">
    <source>
        <dbReference type="ARBA" id="ARBA00022989"/>
    </source>
</evidence>
<dbReference type="InterPro" id="IPR050739">
    <property type="entry name" value="MFP"/>
</dbReference>
<evidence type="ECO:0000256" key="2">
    <source>
        <dbReference type="ARBA" id="ARBA00009477"/>
    </source>
</evidence>
<gene>
    <name evidence="13" type="ORF">Q4481_13530</name>
</gene>
<dbReference type="Pfam" id="PF25994">
    <property type="entry name" value="HH_AprE"/>
    <property type="match status" value="1"/>
</dbReference>
<accession>A0ABT8YMN0</accession>
<keyword evidence="4 9" id="KW-1003">Cell membrane</keyword>
<dbReference type="Pfam" id="PF26002">
    <property type="entry name" value="Beta-barrel_AprE"/>
    <property type="match status" value="1"/>
</dbReference>
<feature type="transmembrane region" description="Helical" evidence="9">
    <location>
        <begin position="39"/>
        <end position="57"/>
    </location>
</feature>
<sequence>MKDTVTLSAAEYIRLSSNQACTQQSMEQKAPVASLRGPMLLGAFTLIFGIGGFYAWASTTKVSSASLAHGRIIVESNTKTVTHLDGGSLKTLLVKEGEKVTEGQPIVLLDATRNQSSLVQLREQFFATSVRLSRLIAEKDERQQYDPDVTVPEGVAPVNADNVVATERRLFNERMRLYRDQIAADRAGISQLDSQRMALEARQRSYTEQSAVIQRDHDVIAQLQAKQLATKAALNDRKLQLMEVLARIAETNAAIAENAQKKAQFELALTNRSNEHFREISEQTQAAQLEIARLRQQIVSAEDIVAKAVIRSPQTGLVANIRVRTPGSAVISGSPIMDIVPDDQPMIVEGQARAMDIDTIHVGERAEIHLSAFGADEYAPLYGNITFIAPDSVVSERTGESYFTFRATIDEKEMAKQPNLFLYPGMSAEVYLVSGNRTALDYLAEPLRRSFNRAFREQ</sequence>
<comment type="similarity">
    <text evidence="2 9">Belongs to the membrane fusion protein (MFP) (TC 8.A.1) family.</text>
</comment>
<comment type="subcellular location">
    <subcellularLocation>
        <location evidence="1 9">Cell inner membrane</location>
        <topology evidence="1 9">Single-pass membrane protein</topology>
    </subcellularLocation>
</comment>
<evidence type="ECO:0000256" key="4">
    <source>
        <dbReference type="ARBA" id="ARBA00022475"/>
    </source>
</evidence>
<keyword evidence="8 9" id="KW-0472">Membrane</keyword>